<evidence type="ECO:0000313" key="2">
    <source>
        <dbReference type="EMBL" id="XCH23576.1"/>
    </source>
</evidence>
<dbReference type="InterPro" id="IPR029058">
    <property type="entry name" value="AB_hydrolase_fold"/>
</dbReference>
<evidence type="ECO:0000256" key="1">
    <source>
        <dbReference type="ARBA" id="ARBA00022729"/>
    </source>
</evidence>
<dbReference type="RefSeq" id="WP_353718900.1">
    <property type="nucleotide sequence ID" value="NZ_CP159289.1"/>
</dbReference>
<dbReference type="EMBL" id="CP159289">
    <property type="protein sequence ID" value="XCH23576.1"/>
    <property type="molecule type" value="Genomic_DNA"/>
</dbReference>
<organism evidence="2">
    <name type="scientific">Dyadobacter sp. 676</name>
    <dbReference type="NCBI Taxonomy" id="3088362"/>
    <lineage>
        <taxon>Bacteria</taxon>
        <taxon>Pseudomonadati</taxon>
        <taxon>Bacteroidota</taxon>
        <taxon>Cytophagia</taxon>
        <taxon>Cytophagales</taxon>
        <taxon>Spirosomataceae</taxon>
        <taxon>Dyadobacter</taxon>
    </lineage>
</organism>
<dbReference type="Gene3D" id="3.40.50.1820">
    <property type="entry name" value="alpha/beta hydrolase"/>
    <property type="match status" value="1"/>
</dbReference>
<dbReference type="SUPFAM" id="SSF53474">
    <property type="entry name" value="alpha/beta-Hydrolases"/>
    <property type="match status" value="1"/>
</dbReference>
<gene>
    <name evidence="2" type="ORF">ABV298_25220</name>
</gene>
<reference evidence="2" key="1">
    <citation type="submission" date="2024-06" db="EMBL/GenBank/DDBJ databases">
        <title>Sequencing and assembly of the genome of Dyadobacter sp. strain 676, a symbiont of Cyamopsis tetragonoloba.</title>
        <authorList>
            <person name="Guro P."/>
            <person name="Sazanova A."/>
            <person name="Kuznetsova I."/>
            <person name="Belimov A."/>
            <person name="Safronova V."/>
        </authorList>
    </citation>
    <scope>NUCLEOTIDE SEQUENCE</scope>
    <source>
        <strain evidence="2">676</strain>
    </source>
</reference>
<name>A0AAU8FJ22_9BACT</name>
<proteinExistence type="predicted"/>
<sequence length="415" mass="46400">MADCFTKLTGRALLVFTWLNLFVFVCNGQARHPALDSMGANMGRGNWKAAIHWALKAGEANPSEKYWRYLNAADFASRDRDRALTLYYAALVVDSDIAVKARFGESFGWLKDDPEWQRLMRKIADRKEHERQAKIQSARIFRDEQTAMQTQTDRFTETLSQISSAEGLYKAIRQGRPARQYPQGRNFVYGWTNFDGRIELPYLVQLPPGFDGGKSYPLVVVLHGAVAYQPESRDVPDSTDTFFGRFYMRMAGESGFIAVFPYGTKTYNWMMPDDGFGLVPEVVRQVKRLFPVDDSRIYVTGHSNGATGAFSYLMKQPSLFAGFSGINNRPQVRTGGTFFRNASNRSFYNVATDYDYYFPFGGAPGSSAVGGTMGDRLAKPGNPGQPVAWLSDQRPGQRGPAGVRAIVCVYGLPKA</sequence>
<keyword evidence="1" id="KW-0732">Signal</keyword>
<dbReference type="AlphaFoldDB" id="A0AAU8FJ22"/>
<accession>A0AAU8FJ22</accession>
<dbReference type="InterPro" id="IPR050955">
    <property type="entry name" value="Plant_Biomass_Hydrol_Est"/>
</dbReference>
<protein>
    <recommendedName>
        <fullName evidence="3">Peptidase S9 prolyl oligopeptidase catalytic domain-containing protein</fullName>
    </recommendedName>
</protein>
<dbReference type="PANTHER" id="PTHR43037">
    <property type="entry name" value="UNNAMED PRODUCT-RELATED"/>
    <property type="match status" value="1"/>
</dbReference>
<evidence type="ECO:0008006" key="3">
    <source>
        <dbReference type="Google" id="ProtNLM"/>
    </source>
</evidence>
<dbReference type="PANTHER" id="PTHR43037:SF1">
    <property type="entry name" value="BLL1128 PROTEIN"/>
    <property type="match status" value="1"/>
</dbReference>